<keyword evidence="5 12" id="KW-0808">Transferase</keyword>
<dbReference type="InterPro" id="IPR000462">
    <property type="entry name" value="CDP-OH_P_trans"/>
</dbReference>
<evidence type="ECO:0000256" key="3">
    <source>
        <dbReference type="ARBA" id="ARBA00010441"/>
    </source>
</evidence>
<feature type="region of interest" description="Disordered" evidence="13">
    <location>
        <begin position="26"/>
        <end position="45"/>
    </location>
</feature>
<reference evidence="16" key="1">
    <citation type="submission" date="2016-10" db="EMBL/GenBank/DDBJ databases">
        <authorList>
            <person name="Varghese N."/>
            <person name="Submissions S."/>
        </authorList>
    </citation>
    <scope>NUCLEOTIDE SEQUENCE [LARGE SCALE GENOMIC DNA]</scope>
    <source>
        <strain evidence="16">CGMCC 1.7666</strain>
    </source>
</reference>
<feature type="transmembrane region" description="Helical" evidence="14">
    <location>
        <begin position="128"/>
        <end position="150"/>
    </location>
</feature>
<dbReference type="PROSITE" id="PS00379">
    <property type="entry name" value="CDP_ALCOHOL_P_TRANSF"/>
    <property type="match status" value="1"/>
</dbReference>
<feature type="transmembrane region" description="Helical" evidence="14">
    <location>
        <begin position="63"/>
        <end position="82"/>
    </location>
</feature>
<keyword evidence="9 14" id="KW-0472">Membrane</keyword>
<dbReference type="GO" id="GO:0016780">
    <property type="term" value="F:phosphotransferase activity, for other substituted phosphate groups"/>
    <property type="evidence" value="ECO:0007669"/>
    <property type="project" value="InterPro"/>
</dbReference>
<dbReference type="EMBL" id="FMVJ01000002">
    <property type="protein sequence ID" value="SCX85273.1"/>
    <property type="molecule type" value="Genomic_DNA"/>
</dbReference>
<name>A0A1G5B566_9HYPH</name>
<evidence type="ECO:0000256" key="2">
    <source>
        <dbReference type="ARBA" id="ARBA00005189"/>
    </source>
</evidence>
<proteinExistence type="inferred from homology"/>
<accession>A0A1G5B566</accession>
<evidence type="ECO:0000256" key="14">
    <source>
        <dbReference type="SAM" id="Phobius"/>
    </source>
</evidence>
<protein>
    <submittedName>
        <fullName evidence="15">CDP-diacylglycerol--glycerol-3-phosphate 3-phosphatidyltransferase</fullName>
    </submittedName>
</protein>
<evidence type="ECO:0000256" key="5">
    <source>
        <dbReference type="ARBA" id="ARBA00022679"/>
    </source>
</evidence>
<keyword evidence="10" id="KW-0594">Phospholipid biosynthesis</keyword>
<evidence type="ECO:0000256" key="11">
    <source>
        <dbReference type="ARBA" id="ARBA00023264"/>
    </source>
</evidence>
<sequence>MLSGRRAVWMPAALLLRMRTEEKTSSWPGQARHAATGGILSPPQSPDIELRLPTRHHLPTMTIPNLITIARLIMVPIVIVMIMQQRWAAAFILFVVAGVSDGVDGFIARHFDMKSEFGAYIDPIADKALLVSIYVALAVVGAIPSWLAIVVVSRDAMIVAAVLLSWVMSRPVEIKPILLSKLNTAAQIGFAAFALAANAYGVELAGFEDIAMLAVATLTVASAGAYLGGWLRHMAA</sequence>
<feature type="transmembrane region" description="Helical" evidence="14">
    <location>
        <begin position="184"/>
        <end position="204"/>
    </location>
</feature>
<dbReference type="Pfam" id="PF01066">
    <property type="entry name" value="CDP-OH_P_transf"/>
    <property type="match status" value="1"/>
</dbReference>
<dbReference type="Proteomes" id="UP000199569">
    <property type="component" value="Unassembled WGS sequence"/>
</dbReference>
<evidence type="ECO:0000256" key="13">
    <source>
        <dbReference type="SAM" id="MobiDB-lite"/>
    </source>
</evidence>
<keyword evidence="8" id="KW-0443">Lipid metabolism</keyword>
<dbReference type="Gene3D" id="1.20.120.1760">
    <property type="match status" value="1"/>
</dbReference>
<comment type="subcellular location">
    <subcellularLocation>
        <location evidence="1">Membrane</location>
        <topology evidence="1">Multi-pass membrane protein</topology>
    </subcellularLocation>
</comment>
<evidence type="ECO:0000256" key="9">
    <source>
        <dbReference type="ARBA" id="ARBA00023136"/>
    </source>
</evidence>
<feature type="transmembrane region" description="Helical" evidence="14">
    <location>
        <begin position="210"/>
        <end position="231"/>
    </location>
</feature>
<evidence type="ECO:0000256" key="10">
    <source>
        <dbReference type="ARBA" id="ARBA00023209"/>
    </source>
</evidence>
<keyword evidence="4" id="KW-0444">Lipid biosynthesis</keyword>
<gene>
    <name evidence="15" type="ORF">SAMN02927923_00127</name>
</gene>
<evidence type="ECO:0000313" key="15">
    <source>
        <dbReference type="EMBL" id="SCX85273.1"/>
    </source>
</evidence>
<evidence type="ECO:0000256" key="6">
    <source>
        <dbReference type="ARBA" id="ARBA00022692"/>
    </source>
</evidence>
<dbReference type="PANTHER" id="PTHR14269">
    <property type="entry name" value="CDP-DIACYLGLYCEROL--GLYCEROL-3-PHOSPHATE 3-PHOSPHATIDYLTRANSFERASE-RELATED"/>
    <property type="match status" value="1"/>
</dbReference>
<dbReference type="AlphaFoldDB" id="A0A1G5B566"/>
<comment type="similarity">
    <text evidence="3 12">Belongs to the CDP-alcohol phosphatidyltransferase class-I family.</text>
</comment>
<evidence type="ECO:0000313" key="16">
    <source>
        <dbReference type="Proteomes" id="UP000199569"/>
    </source>
</evidence>
<dbReference type="GO" id="GO:0016020">
    <property type="term" value="C:membrane"/>
    <property type="evidence" value="ECO:0007669"/>
    <property type="project" value="UniProtKB-SubCell"/>
</dbReference>
<evidence type="ECO:0000256" key="1">
    <source>
        <dbReference type="ARBA" id="ARBA00004141"/>
    </source>
</evidence>
<dbReference type="FunFam" id="1.20.120.1760:FF:000033">
    <property type="entry name" value="CDP-alcohol phosphatidyltransferase"/>
    <property type="match status" value="1"/>
</dbReference>
<dbReference type="InterPro" id="IPR050324">
    <property type="entry name" value="CDP-alcohol_PTase-I"/>
</dbReference>
<keyword evidence="16" id="KW-1185">Reference proteome</keyword>
<keyword evidence="11" id="KW-1208">Phospholipid metabolism</keyword>
<feature type="transmembrane region" description="Helical" evidence="14">
    <location>
        <begin position="88"/>
        <end position="107"/>
    </location>
</feature>
<evidence type="ECO:0000256" key="12">
    <source>
        <dbReference type="RuleBase" id="RU003750"/>
    </source>
</evidence>
<dbReference type="STRING" id="549386.SAMN02927923_00127"/>
<comment type="pathway">
    <text evidence="2">Lipid metabolism.</text>
</comment>
<organism evidence="15 16">
    <name type="scientific">Microvirga guangxiensis</name>
    <dbReference type="NCBI Taxonomy" id="549386"/>
    <lineage>
        <taxon>Bacteria</taxon>
        <taxon>Pseudomonadati</taxon>
        <taxon>Pseudomonadota</taxon>
        <taxon>Alphaproteobacteria</taxon>
        <taxon>Hyphomicrobiales</taxon>
        <taxon>Methylobacteriaceae</taxon>
        <taxon>Microvirga</taxon>
    </lineage>
</organism>
<evidence type="ECO:0000256" key="4">
    <source>
        <dbReference type="ARBA" id="ARBA00022516"/>
    </source>
</evidence>
<dbReference type="InterPro" id="IPR048254">
    <property type="entry name" value="CDP_ALCOHOL_P_TRANSF_CS"/>
</dbReference>
<dbReference type="InterPro" id="IPR043130">
    <property type="entry name" value="CDP-OH_PTrfase_TM_dom"/>
</dbReference>
<dbReference type="PANTHER" id="PTHR14269:SF62">
    <property type="entry name" value="CDP-DIACYLGLYCEROL--GLYCEROL-3-PHOSPHATE 3-PHOSPHATIDYLTRANSFERASE 1, CHLOROPLASTIC"/>
    <property type="match status" value="1"/>
</dbReference>
<keyword evidence="7 14" id="KW-1133">Transmembrane helix</keyword>
<evidence type="ECO:0000256" key="8">
    <source>
        <dbReference type="ARBA" id="ARBA00023098"/>
    </source>
</evidence>
<dbReference type="GO" id="GO:0046474">
    <property type="term" value="P:glycerophospholipid biosynthetic process"/>
    <property type="evidence" value="ECO:0007669"/>
    <property type="project" value="TreeGrafter"/>
</dbReference>
<keyword evidence="6 14" id="KW-0812">Transmembrane</keyword>
<evidence type="ECO:0000256" key="7">
    <source>
        <dbReference type="ARBA" id="ARBA00022989"/>
    </source>
</evidence>